<evidence type="ECO:0000256" key="2">
    <source>
        <dbReference type="SAM" id="Phobius"/>
    </source>
</evidence>
<organism evidence="3 4">
    <name type="scientific">Cyclostephanos tholiformis</name>
    <dbReference type="NCBI Taxonomy" id="382380"/>
    <lineage>
        <taxon>Eukaryota</taxon>
        <taxon>Sar</taxon>
        <taxon>Stramenopiles</taxon>
        <taxon>Ochrophyta</taxon>
        <taxon>Bacillariophyta</taxon>
        <taxon>Coscinodiscophyceae</taxon>
        <taxon>Thalassiosirophycidae</taxon>
        <taxon>Stephanodiscales</taxon>
        <taxon>Stephanodiscaceae</taxon>
        <taxon>Cyclostephanos</taxon>
    </lineage>
</organism>
<dbReference type="AlphaFoldDB" id="A0ABD3SGS3"/>
<keyword evidence="4" id="KW-1185">Reference proteome</keyword>
<evidence type="ECO:0000313" key="3">
    <source>
        <dbReference type="EMBL" id="KAL3823498.1"/>
    </source>
</evidence>
<evidence type="ECO:0000256" key="1">
    <source>
        <dbReference type="SAM" id="MobiDB-lite"/>
    </source>
</evidence>
<feature type="transmembrane region" description="Helical" evidence="2">
    <location>
        <begin position="6"/>
        <end position="31"/>
    </location>
</feature>
<accession>A0ABD3SGS3</accession>
<evidence type="ECO:0000313" key="4">
    <source>
        <dbReference type="Proteomes" id="UP001530377"/>
    </source>
</evidence>
<dbReference type="InterPro" id="IPR053259">
    <property type="entry name" value="Golvesin-related_Golgi"/>
</dbReference>
<protein>
    <submittedName>
        <fullName evidence="3">Uncharacterized protein</fullName>
    </submittedName>
</protein>
<dbReference type="EMBL" id="JALLPB020000036">
    <property type="protein sequence ID" value="KAL3823498.1"/>
    <property type="molecule type" value="Genomic_DNA"/>
</dbReference>
<keyword evidence="2" id="KW-1133">Transmembrane helix</keyword>
<dbReference type="PANTHER" id="PTHR32301:SF6">
    <property type="entry name" value="GOLVESIN-RELATED"/>
    <property type="match status" value="1"/>
</dbReference>
<comment type="caution">
    <text evidence="3">The sequence shown here is derived from an EMBL/GenBank/DDBJ whole genome shotgun (WGS) entry which is preliminary data.</text>
</comment>
<reference evidence="3 4" key="1">
    <citation type="submission" date="2024-10" db="EMBL/GenBank/DDBJ databases">
        <title>Updated reference genomes for cyclostephanoid diatoms.</title>
        <authorList>
            <person name="Roberts W.R."/>
            <person name="Alverson A.J."/>
        </authorList>
    </citation>
    <scope>NUCLEOTIDE SEQUENCE [LARGE SCALE GENOMIC DNA]</scope>
    <source>
        <strain evidence="3 4">AJA228-03</strain>
    </source>
</reference>
<dbReference type="PANTHER" id="PTHR32301">
    <property type="entry name" value="COUNTIN RECEPTOR CNR3-RELATED"/>
    <property type="match status" value="1"/>
</dbReference>
<name>A0ABD3SGS3_9STRA</name>
<sequence>MSYVVVFVVVVFFFSSIVIVVDAIAVVLVTIDDSSLDATDRSMFFSSATDGGGNYSKSMMITTTTETMSRRRTTAYYDVGGGDRDDEDDDGRRRRIRRRRGGGTSVRSSSGSSSRRRLRAMPVGKADDVVVVVPSTNGAVDDGAGGERRGEEENATVMVGGVRINALRRAKDVVSNADVPFLLQLPYADHDVLYDIMTECYGLTPRVYETIDELIRAREVNALDNDYVSYHDVEHNVAHQRDRGGRLFHFLATPYYREGVDLLTQMHRGRMIVMMSHPVYVAEGMYLSSRQPQRAFGGGRTMDAITPEAGGGYDVRDLVKHVNSTDYYDNYMTRMLANIPPDIEVTDEHFRDARMILENKFLIGMSYDLIETVKRRLGLYFGWRELPNKVGCESERIMGGSSSRRRHVIIEKSPEWRFIARRNRYDVKLYARAMAVFGDQKMRVPIHPIIRAEEKAIVEDAFFYPKGHMRDISEPREDTDLPFFWHIPKASGTTVKETLSECYGLIRTEMIRPPSSFDVIHNRKVLNVDLSTPDAVANARRNGLVDRELADVIVSQLGLEGSTIFTNRHMGRAFTILRHPVRLAVSLFYYRRIATWEPTYSPELNDITLREYVERDGYYDNWMVRMLANAKLGGLNDGHLDLARSILERKFVVGISDHMDESFRQFEMYFGWKEKKAGCVTFHLHSAPSNKNKYPDLEHGGEVWNVIADKNKYDMALYYYALELFGKQSEKMSRVEKAID</sequence>
<feature type="region of interest" description="Disordered" evidence="1">
    <location>
        <begin position="74"/>
        <end position="120"/>
    </location>
</feature>
<dbReference type="InterPro" id="IPR027417">
    <property type="entry name" value="P-loop_NTPase"/>
</dbReference>
<keyword evidence="2" id="KW-0472">Membrane</keyword>
<dbReference type="Proteomes" id="UP001530377">
    <property type="component" value="Unassembled WGS sequence"/>
</dbReference>
<proteinExistence type="predicted"/>
<gene>
    <name evidence="3" type="ORF">ACHAXA_010820</name>
</gene>
<keyword evidence="2" id="KW-0812">Transmembrane</keyword>
<dbReference type="Gene3D" id="3.40.50.300">
    <property type="entry name" value="P-loop containing nucleotide triphosphate hydrolases"/>
    <property type="match status" value="1"/>
</dbReference>